<dbReference type="Proteomes" id="UP000019149">
    <property type="component" value="Unassembled WGS sequence"/>
</dbReference>
<evidence type="ECO:0000313" key="1">
    <source>
        <dbReference type="EMBL" id="EUB57405.1"/>
    </source>
</evidence>
<name>W6U8A6_ECHGR</name>
<comment type="caution">
    <text evidence="1">The sequence shown here is derived from an EMBL/GenBank/DDBJ whole genome shotgun (WGS) entry which is preliminary data.</text>
</comment>
<gene>
    <name evidence="1" type="ORF">EGR_07729</name>
</gene>
<reference evidence="1 2" key="1">
    <citation type="journal article" date="2013" name="Nat. Genet.">
        <title>The genome of the hydatid tapeworm Echinococcus granulosus.</title>
        <authorList>
            <person name="Zheng H."/>
            <person name="Zhang W."/>
            <person name="Zhang L."/>
            <person name="Zhang Z."/>
            <person name="Li J."/>
            <person name="Lu G."/>
            <person name="Zhu Y."/>
            <person name="Wang Y."/>
            <person name="Huang Y."/>
            <person name="Liu J."/>
            <person name="Kang H."/>
            <person name="Chen J."/>
            <person name="Wang L."/>
            <person name="Chen A."/>
            <person name="Yu S."/>
            <person name="Gao Z."/>
            <person name="Jin L."/>
            <person name="Gu W."/>
            <person name="Wang Z."/>
            <person name="Zhao L."/>
            <person name="Shi B."/>
            <person name="Wen H."/>
            <person name="Lin R."/>
            <person name="Jones M.K."/>
            <person name="Brejova B."/>
            <person name="Vinar T."/>
            <person name="Zhao G."/>
            <person name="McManus D.P."/>
            <person name="Chen Z."/>
            <person name="Zhou Y."/>
            <person name="Wang S."/>
        </authorList>
    </citation>
    <scope>NUCLEOTIDE SEQUENCE [LARGE SCALE GENOMIC DNA]</scope>
</reference>
<protein>
    <submittedName>
        <fullName evidence="1">Uncharacterized protein</fullName>
    </submittedName>
</protein>
<dbReference type="AlphaFoldDB" id="W6U8A6"/>
<keyword evidence="2" id="KW-1185">Reference proteome</keyword>
<organism evidence="1 2">
    <name type="scientific">Echinococcus granulosus</name>
    <name type="common">Hydatid tapeworm</name>
    <dbReference type="NCBI Taxonomy" id="6210"/>
    <lineage>
        <taxon>Eukaryota</taxon>
        <taxon>Metazoa</taxon>
        <taxon>Spiralia</taxon>
        <taxon>Lophotrochozoa</taxon>
        <taxon>Platyhelminthes</taxon>
        <taxon>Cestoda</taxon>
        <taxon>Eucestoda</taxon>
        <taxon>Cyclophyllidea</taxon>
        <taxon>Taeniidae</taxon>
        <taxon>Echinococcus</taxon>
        <taxon>Echinococcus granulosus group</taxon>
    </lineage>
</organism>
<dbReference type="RefSeq" id="XP_024348601.1">
    <property type="nucleotide sequence ID" value="XM_024496978.1"/>
</dbReference>
<evidence type="ECO:0000313" key="2">
    <source>
        <dbReference type="Proteomes" id="UP000019149"/>
    </source>
</evidence>
<proteinExistence type="predicted"/>
<dbReference type="KEGG" id="egl:EGR_07729"/>
<dbReference type="GeneID" id="36343444"/>
<accession>W6U8A6</accession>
<dbReference type="EMBL" id="APAU02000085">
    <property type="protein sequence ID" value="EUB57405.1"/>
    <property type="molecule type" value="Genomic_DNA"/>
</dbReference>
<sequence>MTPDDNCICLLIGLVDVVVVVRQEFDTAMSQQHSREEGVARLGGFLLIDNKFLSRRRYALLKRGVSTA</sequence>
<dbReference type="CTD" id="36343444"/>